<dbReference type="InterPro" id="IPR050643">
    <property type="entry name" value="Periplasmic_pilus_chap"/>
</dbReference>
<accession>A0A2N9VW05</accession>
<dbReference type="InterPro" id="IPR016147">
    <property type="entry name" value="Pili_assmbl_chaperone_N"/>
</dbReference>
<dbReference type="RefSeq" id="WP_099998731.1">
    <property type="nucleotide sequence ID" value="NZ_CP017940.1"/>
</dbReference>
<dbReference type="SUPFAM" id="SSF49354">
    <property type="entry name" value="PapD-like"/>
    <property type="match status" value="1"/>
</dbReference>
<dbReference type="Pfam" id="PF00345">
    <property type="entry name" value="PapD_N"/>
    <property type="match status" value="1"/>
</dbReference>
<reference evidence="3 4" key="1">
    <citation type="journal article" date="2017" name="Int J Environ Stud">
        <title>Does the Miocene-Pliocene relict legume Oxytropis triphylla form nitrogen-fixing nodules with a combination of bacterial strains?</title>
        <authorList>
            <person name="Safronova V."/>
            <person name="Belimov A."/>
            <person name="Sazanova A."/>
            <person name="Kuznetsova I."/>
            <person name="Popova J."/>
            <person name="Andronov E."/>
            <person name="Verkhozina A."/>
            <person name="Tikhonovich I."/>
        </authorList>
    </citation>
    <scope>NUCLEOTIDE SEQUENCE [LARGE SCALE GENOMIC DNA]</scope>
    <source>
        <strain evidence="3 4">Tri-38</strain>
    </source>
</reference>
<feature type="domain" description="Pili assembly chaperone N-terminal" evidence="2">
    <location>
        <begin position="26"/>
        <end position="142"/>
    </location>
</feature>
<dbReference type="Gene3D" id="2.60.40.10">
    <property type="entry name" value="Immunoglobulins"/>
    <property type="match status" value="1"/>
</dbReference>
<dbReference type="PANTHER" id="PTHR30251">
    <property type="entry name" value="PILUS ASSEMBLY CHAPERONE"/>
    <property type="match status" value="1"/>
</dbReference>
<dbReference type="KEGG" id="pht:BLM14_06990"/>
<proteinExistence type="predicted"/>
<comment type="caution">
    <text evidence="3">The sequence shown here is derived from an EMBL/GenBank/DDBJ whole genome shotgun (WGS) entry which is preliminary data.</text>
</comment>
<gene>
    <name evidence="3" type="ORF">B5P45_17375</name>
</gene>
<dbReference type="PANTHER" id="PTHR30251:SF4">
    <property type="entry name" value="SLR1668 PROTEIN"/>
    <property type="match status" value="1"/>
</dbReference>
<keyword evidence="1" id="KW-0732">Signal</keyword>
<keyword evidence="4" id="KW-1185">Reference proteome</keyword>
<dbReference type="InterPro" id="IPR008962">
    <property type="entry name" value="PapD-like_sf"/>
</dbReference>
<dbReference type="GO" id="GO:0030288">
    <property type="term" value="C:outer membrane-bounded periplasmic space"/>
    <property type="evidence" value="ECO:0007669"/>
    <property type="project" value="InterPro"/>
</dbReference>
<protein>
    <submittedName>
        <fullName evidence="3">Pilus assembly protein</fullName>
    </submittedName>
</protein>
<organism evidence="3 4">
    <name type="scientific">Phyllobacterium zundukense</name>
    <dbReference type="NCBI Taxonomy" id="1867719"/>
    <lineage>
        <taxon>Bacteria</taxon>
        <taxon>Pseudomonadati</taxon>
        <taxon>Pseudomonadota</taxon>
        <taxon>Alphaproteobacteria</taxon>
        <taxon>Hyphomicrobiales</taxon>
        <taxon>Phyllobacteriaceae</taxon>
        <taxon>Phyllobacterium</taxon>
    </lineage>
</organism>
<evidence type="ECO:0000259" key="2">
    <source>
        <dbReference type="Pfam" id="PF00345"/>
    </source>
</evidence>
<name>A0A2N9VW05_9HYPH</name>
<dbReference type="Proteomes" id="UP000232163">
    <property type="component" value="Unassembled WGS sequence"/>
</dbReference>
<dbReference type="EMBL" id="MZMT01000037">
    <property type="protein sequence ID" value="PIO43673.1"/>
    <property type="molecule type" value="Genomic_DNA"/>
</dbReference>
<dbReference type="AlphaFoldDB" id="A0A2N9VW05"/>
<feature type="chain" id="PRO_5014750878" evidence="1">
    <location>
        <begin position="24"/>
        <end position="239"/>
    </location>
</feature>
<feature type="signal peptide" evidence="1">
    <location>
        <begin position="1"/>
        <end position="23"/>
    </location>
</feature>
<evidence type="ECO:0000313" key="3">
    <source>
        <dbReference type="EMBL" id="PIO43673.1"/>
    </source>
</evidence>
<dbReference type="OrthoDB" id="511700at2"/>
<evidence type="ECO:0000313" key="4">
    <source>
        <dbReference type="Proteomes" id="UP000232163"/>
    </source>
</evidence>
<dbReference type="InterPro" id="IPR013783">
    <property type="entry name" value="Ig-like_fold"/>
</dbReference>
<dbReference type="GO" id="GO:0071555">
    <property type="term" value="P:cell wall organization"/>
    <property type="evidence" value="ECO:0007669"/>
    <property type="project" value="InterPro"/>
</dbReference>
<evidence type="ECO:0000256" key="1">
    <source>
        <dbReference type="SAM" id="SignalP"/>
    </source>
</evidence>
<sequence>MRTMLYGIGAMGLLMLFSGIAQAASLRVSPTNLELIAPGSAGVLTLTNEAKRPINVQIRVFRWTQANGVEQLEPTNDVVVSPPSTSLPANKDYAVRVLRVTKKPVAGEESYRVIVDELPDPSRKRAGTVTLVVRYSIPVFFKDQDASPPKVAWGIVKSKGSLVLTARNAGDTRLRLADVQLTQQGRVLGGRKGLVGYVLGGASMQWPIGAGKSVSSGAVGLKAQSEFGPLNADVAISGR</sequence>